<dbReference type="SUPFAM" id="SSF53474">
    <property type="entry name" value="alpha/beta-Hydrolases"/>
    <property type="match status" value="1"/>
</dbReference>
<comment type="caution">
    <text evidence="2">The sequence shown here is derived from an EMBL/GenBank/DDBJ whole genome shotgun (WGS) entry which is preliminary data.</text>
</comment>
<accession>A0A835YJA5</accession>
<dbReference type="PANTHER" id="PTHR34127">
    <property type="entry name" value="OS04G0405600 PROTEIN"/>
    <property type="match status" value="1"/>
</dbReference>
<dbReference type="SUPFAM" id="SSF48403">
    <property type="entry name" value="Ankyrin repeat"/>
    <property type="match status" value="1"/>
</dbReference>
<feature type="compositionally biased region" description="Low complexity" evidence="1">
    <location>
        <begin position="822"/>
        <end position="833"/>
    </location>
</feature>
<evidence type="ECO:0000313" key="3">
    <source>
        <dbReference type="Proteomes" id="UP000612055"/>
    </source>
</evidence>
<feature type="compositionally biased region" description="Polar residues" evidence="1">
    <location>
        <begin position="757"/>
        <end position="767"/>
    </location>
</feature>
<dbReference type="Proteomes" id="UP000612055">
    <property type="component" value="Unassembled WGS sequence"/>
</dbReference>
<feature type="region of interest" description="Disordered" evidence="1">
    <location>
        <begin position="752"/>
        <end position="833"/>
    </location>
</feature>
<dbReference type="OrthoDB" id="3980at2759"/>
<sequence length="895" mass="93426">MQRQPLVARRASRQVAVPVRAASTVLELSTGAWVVAPPVRSKGVVHFLGGAFAGAAPQVVYSLLLDTLAAAGYTSVAIPYAVTFRHDDNAHAMRQRFLDSVAELRASGLGEAAPPEAPCFGLGHSNGALLHMLIGSFYPGATASNIVMSFNNKQVKDAIPIPGLMEAVPGALQAARAAMGSLDALPLPLPRPDQLPTGGDVLRTMASFLPRDLGLDAAGQLSRAGLLLDQIPSVFNEVGNGATDFYPTPAESRAIISRSYSVSPTLLVRFSDDSIDESPEIAALIKPRLGSGCTLLTLPGSHITPCGGDLPLPAGVPSVFGPAEAFAQVVKEQQQADIQRLARQLRVKGKWNWAEAGEAAAKAGHEAVVAWILACCPALKRDLVAWEAAKGAARGGHVGLMEQMVAQAQAARAAAKEARLAARERAEARAAAWVEPRAGVQQQEDEEVEPSSDASSVPDEEDSAGEAGGEWEVETEDMEEALQAWQARASMPYDHGHHGRRLFLAALAGCDVETVVRLVCSNMGGAFFMNMWPEPEVGAALAAAVLGTHPGWAANAELVLKANPLPDGTGCRRDAWLLGQVADIVPRLQRLQAHDLLDLSHPLVVLEAVVCGGDLAGLKWLLAAGAGVSVEEEEKWALSQHAARKGHVDVLRAIKQAHWQLKPGDLLETAASEGHVPVMAWLWETFPGLALADLVFCAACSSGSMEAVLWVRQRLQVAGPQVQGLPPGAWADAAVAGCEAVVELLAELGAPMPTPGSGASTDPSGPQCSKRGRTAAAAPDRTAPALDPKLDRQSDASTRAAEDAADDAAGPSTSAPRQRLFSPQGAAALQSPAAAPSADAALGPLSELQLDRLMGAVLSPRRPASASTAAPLPAGYADAVRDYVANAESAPLSRR</sequence>
<protein>
    <submittedName>
        <fullName evidence="2">Uncharacterized protein</fullName>
    </submittedName>
</protein>
<evidence type="ECO:0000256" key="1">
    <source>
        <dbReference type="SAM" id="MobiDB-lite"/>
    </source>
</evidence>
<keyword evidence="3" id="KW-1185">Reference proteome</keyword>
<feature type="compositionally biased region" description="Acidic residues" evidence="1">
    <location>
        <begin position="458"/>
        <end position="476"/>
    </location>
</feature>
<evidence type="ECO:0000313" key="2">
    <source>
        <dbReference type="EMBL" id="KAG2502253.1"/>
    </source>
</evidence>
<dbReference type="EMBL" id="JAEHOE010000001">
    <property type="protein sequence ID" value="KAG2502253.1"/>
    <property type="molecule type" value="Genomic_DNA"/>
</dbReference>
<dbReference type="AlphaFoldDB" id="A0A835YJA5"/>
<dbReference type="InterPro" id="IPR036770">
    <property type="entry name" value="Ankyrin_rpt-contain_sf"/>
</dbReference>
<dbReference type="PANTHER" id="PTHR34127:SF1">
    <property type="entry name" value="OS04G0405600 PROTEIN"/>
    <property type="match status" value="1"/>
</dbReference>
<dbReference type="InterPro" id="IPR029058">
    <property type="entry name" value="AB_hydrolase_fold"/>
</dbReference>
<gene>
    <name evidence="2" type="ORF">HYH03_000739</name>
</gene>
<proteinExistence type="predicted"/>
<feature type="compositionally biased region" description="Low complexity" evidence="1">
    <location>
        <begin position="774"/>
        <end position="787"/>
    </location>
</feature>
<dbReference type="Pfam" id="PF07082">
    <property type="entry name" value="DUF1350"/>
    <property type="match status" value="1"/>
</dbReference>
<organism evidence="2 3">
    <name type="scientific">Edaphochlamys debaryana</name>
    <dbReference type="NCBI Taxonomy" id="47281"/>
    <lineage>
        <taxon>Eukaryota</taxon>
        <taxon>Viridiplantae</taxon>
        <taxon>Chlorophyta</taxon>
        <taxon>core chlorophytes</taxon>
        <taxon>Chlorophyceae</taxon>
        <taxon>CS clade</taxon>
        <taxon>Chlamydomonadales</taxon>
        <taxon>Chlamydomonadales incertae sedis</taxon>
        <taxon>Edaphochlamys</taxon>
    </lineage>
</organism>
<reference evidence="2" key="1">
    <citation type="journal article" date="2020" name="bioRxiv">
        <title>Comparative genomics of Chlamydomonas.</title>
        <authorList>
            <person name="Craig R.J."/>
            <person name="Hasan A.R."/>
            <person name="Ness R.W."/>
            <person name="Keightley P.D."/>
        </authorList>
    </citation>
    <scope>NUCLEOTIDE SEQUENCE</scope>
    <source>
        <strain evidence="2">CCAP 11/70</strain>
    </source>
</reference>
<feature type="region of interest" description="Disordered" evidence="1">
    <location>
        <begin position="433"/>
        <end position="476"/>
    </location>
</feature>
<name>A0A835YJA5_9CHLO</name>
<dbReference type="InterPro" id="IPR010765">
    <property type="entry name" value="DUF1350"/>
</dbReference>
<dbReference type="Gene3D" id="1.25.40.20">
    <property type="entry name" value="Ankyrin repeat-containing domain"/>
    <property type="match status" value="1"/>
</dbReference>